<dbReference type="EMBL" id="KB467943">
    <property type="protein sequence ID" value="PCH38815.1"/>
    <property type="molecule type" value="Genomic_DNA"/>
</dbReference>
<organism evidence="2 3">
    <name type="scientific">Wolfiporia cocos (strain MD-104)</name>
    <name type="common">Brown rot fungus</name>
    <dbReference type="NCBI Taxonomy" id="742152"/>
    <lineage>
        <taxon>Eukaryota</taxon>
        <taxon>Fungi</taxon>
        <taxon>Dikarya</taxon>
        <taxon>Basidiomycota</taxon>
        <taxon>Agaricomycotina</taxon>
        <taxon>Agaricomycetes</taxon>
        <taxon>Polyporales</taxon>
        <taxon>Phaeolaceae</taxon>
        <taxon>Wolfiporia</taxon>
    </lineage>
</organism>
<name>A0A2H3JB47_WOLCO</name>
<gene>
    <name evidence="2" type="ORF">WOLCODRAFT_167635</name>
</gene>
<accession>A0A2H3JB47</accession>
<feature type="region of interest" description="Disordered" evidence="1">
    <location>
        <begin position="56"/>
        <end position="84"/>
    </location>
</feature>
<protein>
    <submittedName>
        <fullName evidence="2">Uncharacterized protein</fullName>
    </submittedName>
</protein>
<evidence type="ECO:0000256" key="1">
    <source>
        <dbReference type="SAM" id="MobiDB-lite"/>
    </source>
</evidence>
<sequence>MYDKLTPVGSVWNISRADEPGKARGSGMGRRYLTPEGVRGSISLHSGRSRRLNLDAASTTTPRDRVMRSRRRRPRVRRVSAHISPPTVRARAAAVGVTCDYLAK</sequence>
<proteinExistence type="predicted"/>
<keyword evidence="3" id="KW-1185">Reference proteome</keyword>
<dbReference type="AlphaFoldDB" id="A0A2H3JB47"/>
<evidence type="ECO:0000313" key="2">
    <source>
        <dbReference type="EMBL" id="PCH38815.1"/>
    </source>
</evidence>
<dbReference type="Proteomes" id="UP000218811">
    <property type="component" value="Unassembled WGS sequence"/>
</dbReference>
<feature type="compositionally biased region" description="Basic residues" evidence="1">
    <location>
        <begin position="68"/>
        <end position="80"/>
    </location>
</feature>
<evidence type="ECO:0000313" key="3">
    <source>
        <dbReference type="Proteomes" id="UP000218811"/>
    </source>
</evidence>
<reference evidence="2 3" key="1">
    <citation type="journal article" date="2012" name="Science">
        <title>The Paleozoic origin of enzymatic lignin decomposition reconstructed from 31 fungal genomes.</title>
        <authorList>
            <person name="Floudas D."/>
            <person name="Binder M."/>
            <person name="Riley R."/>
            <person name="Barry K."/>
            <person name="Blanchette R.A."/>
            <person name="Henrissat B."/>
            <person name="Martinez A.T."/>
            <person name="Otillar R."/>
            <person name="Spatafora J.W."/>
            <person name="Yadav J.S."/>
            <person name="Aerts A."/>
            <person name="Benoit I."/>
            <person name="Boyd A."/>
            <person name="Carlson A."/>
            <person name="Copeland A."/>
            <person name="Coutinho P.M."/>
            <person name="de Vries R.P."/>
            <person name="Ferreira P."/>
            <person name="Findley K."/>
            <person name="Foster B."/>
            <person name="Gaskell J."/>
            <person name="Glotzer D."/>
            <person name="Gorecki P."/>
            <person name="Heitman J."/>
            <person name="Hesse C."/>
            <person name="Hori C."/>
            <person name="Igarashi K."/>
            <person name="Jurgens J.A."/>
            <person name="Kallen N."/>
            <person name="Kersten P."/>
            <person name="Kohler A."/>
            <person name="Kuees U."/>
            <person name="Kumar T.K.A."/>
            <person name="Kuo A."/>
            <person name="LaButti K."/>
            <person name="Larrondo L.F."/>
            <person name="Lindquist E."/>
            <person name="Ling A."/>
            <person name="Lombard V."/>
            <person name="Lucas S."/>
            <person name="Lundell T."/>
            <person name="Martin R."/>
            <person name="McLaughlin D.J."/>
            <person name="Morgenstern I."/>
            <person name="Morin E."/>
            <person name="Murat C."/>
            <person name="Nagy L.G."/>
            <person name="Nolan M."/>
            <person name="Ohm R.A."/>
            <person name="Patyshakuliyeva A."/>
            <person name="Rokas A."/>
            <person name="Ruiz-Duenas F.J."/>
            <person name="Sabat G."/>
            <person name="Salamov A."/>
            <person name="Samejima M."/>
            <person name="Schmutz J."/>
            <person name="Slot J.C."/>
            <person name="St John F."/>
            <person name="Stenlid J."/>
            <person name="Sun H."/>
            <person name="Sun S."/>
            <person name="Syed K."/>
            <person name="Tsang A."/>
            <person name="Wiebenga A."/>
            <person name="Young D."/>
            <person name="Pisabarro A."/>
            <person name="Eastwood D.C."/>
            <person name="Martin F."/>
            <person name="Cullen D."/>
            <person name="Grigoriev I.V."/>
            <person name="Hibbett D.S."/>
        </authorList>
    </citation>
    <scope>NUCLEOTIDE SEQUENCE [LARGE SCALE GENOMIC DNA]</scope>
    <source>
        <strain evidence="2 3">MD-104</strain>
    </source>
</reference>